<evidence type="ECO:0008006" key="3">
    <source>
        <dbReference type="Google" id="ProtNLM"/>
    </source>
</evidence>
<evidence type="ECO:0000313" key="1">
    <source>
        <dbReference type="EMBL" id="QOW22208.1"/>
    </source>
</evidence>
<dbReference type="EMBL" id="CP063657">
    <property type="protein sequence ID" value="QOW22208.1"/>
    <property type="molecule type" value="Genomic_DNA"/>
</dbReference>
<reference evidence="1 2" key="1">
    <citation type="submission" date="2020-10" db="EMBL/GenBank/DDBJ databases">
        <title>complete genome sequencing of Lysobacter sp. H23M41.</title>
        <authorList>
            <person name="Bae J.-W."/>
            <person name="Lee S.-Y."/>
        </authorList>
    </citation>
    <scope>NUCLEOTIDE SEQUENCE [LARGE SCALE GENOMIC DNA]</scope>
    <source>
        <strain evidence="1 2">H23M41</strain>
    </source>
</reference>
<evidence type="ECO:0000313" key="2">
    <source>
        <dbReference type="Proteomes" id="UP000593932"/>
    </source>
</evidence>
<dbReference type="Proteomes" id="UP000593932">
    <property type="component" value="Chromosome"/>
</dbReference>
<gene>
    <name evidence="1" type="ORF">INQ42_00840</name>
</gene>
<name>A0A7S6UKX2_9GAMM</name>
<keyword evidence="2" id="KW-1185">Reference proteome</keyword>
<sequence>MSETLLLDIDPVLLERVRRFAASMGWTQSVAITHLIEHGLFACEADVAVALDDTDAHILQAAIEALEKVEDDPGFSLIGRIGNPAD</sequence>
<organism evidence="1 2">
    <name type="scientific">Novilysobacter avium</name>
    <dbReference type="NCBI Taxonomy" id="2781023"/>
    <lineage>
        <taxon>Bacteria</taxon>
        <taxon>Pseudomonadati</taxon>
        <taxon>Pseudomonadota</taxon>
        <taxon>Gammaproteobacteria</taxon>
        <taxon>Lysobacterales</taxon>
        <taxon>Lysobacteraceae</taxon>
        <taxon>Novilysobacter</taxon>
    </lineage>
</organism>
<proteinExistence type="predicted"/>
<dbReference type="RefSeq" id="WP_194034749.1">
    <property type="nucleotide sequence ID" value="NZ_CP063657.1"/>
</dbReference>
<accession>A0A7S6UKX2</accession>
<protein>
    <recommendedName>
        <fullName evidence="3">CopG family transcriptional regulator</fullName>
    </recommendedName>
</protein>